<evidence type="ECO:0000259" key="2">
    <source>
        <dbReference type="PROSITE" id="PS50943"/>
    </source>
</evidence>
<dbReference type="RefSeq" id="WP_223099635.1">
    <property type="nucleotide sequence ID" value="NZ_CP061913.1"/>
</dbReference>
<dbReference type="CDD" id="cd00093">
    <property type="entry name" value="HTH_XRE"/>
    <property type="match status" value="1"/>
</dbReference>
<gene>
    <name evidence="3" type="ORF">ACFFTR_08545</name>
</gene>
<reference evidence="3 4" key="1">
    <citation type="submission" date="2024-09" db="EMBL/GenBank/DDBJ databases">
        <authorList>
            <person name="Sun Q."/>
            <person name="Mori K."/>
        </authorList>
    </citation>
    <scope>NUCLEOTIDE SEQUENCE [LARGE SCALE GENOMIC DNA]</scope>
    <source>
        <strain evidence="3 4">JCM 3307</strain>
    </source>
</reference>
<name>A0ABV5M2T3_9ACTN</name>
<dbReference type="Proteomes" id="UP001589608">
    <property type="component" value="Unassembled WGS sequence"/>
</dbReference>
<dbReference type="InterPro" id="IPR001387">
    <property type="entry name" value="Cro/C1-type_HTH"/>
</dbReference>
<feature type="region of interest" description="Disordered" evidence="1">
    <location>
        <begin position="85"/>
        <end position="118"/>
    </location>
</feature>
<accession>A0ABV5M2T3</accession>
<evidence type="ECO:0000313" key="3">
    <source>
        <dbReference type="EMBL" id="MFB9443131.1"/>
    </source>
</evidence>
<evidence type="ECO:0000256" key="1">
    <source>
        <dbReference type="SAM" id="MobiDB-lite"/>
    </source>
</evidence>
<dbReference type="PROSITE" id="PS50943">
    <property type="entry name" value="HTH_CROC1"/>
    <property type="match status" value="1"/>
</dbReference>
<comment type="caution">
    <text evidence="3">The sequence shown here is derived from an EMBL/GenBank/DDBJ whole genome shotgun (WGS) entry which is preliminary data.</text>
</comment>
<keyword evidence="4" id="KW-1185">Reference proteome</keyword>
<evidence type="ECO:0000313" key="4">
    <source>
        <dbReference type="Proteomes" id="UP001589608"/>
    </source>
</evidence>
<dbReference type="Gene3D" id="1.10.260.40">
    <property type="entry name" value="lambda repressor-like DNA-binding domains"/>
    <property type="match status" value="1"/>
</dbReference>
<feature type="domain" description="HTH cro/C1-type" evidence="2">
    <location>
        <begin position="22"/>
        <end position="76"/>
    </location>
</feature>
<dbReference type="EMBL" id="JBHMCA010000019">
    <property type="protein sequence ID" value="MFB9443131.1"/>
    <property type="molecule type" value="Genomic_DNA"/>
</dbReference>
<dbReference type="SUPFAM" id="SSF47413">
    <property type="entry name" value="lambda repressor-like DNA-binding domains"/>
    <property type="match status" value="1"/>
</dbReference>
<sequence>MATTVKHGASQNTDVVPFGALLRQWRHRRNWSQRELGAVTFFSREYVGLIERGERRPTANFVERAEAALGTDGALRNSFTLLQHQRATDPQRQQARHQPQSPGAARADPEFSAPASQHRDIPAMAKLLDHLMREVIAGVSLDGAPARLDGLPHRDVRLPDGGDLIIAAQDRVRAAAVALEACIDLLHGPVADAPHRSAAVLAARFAAMIVDALAELGYATAAQGWTTVVELLGPVAVQGQVGAATGSGEVAHLVTSYGSAANDTVPAGRPKMRRAATGRRPAVRLPCQVGRRTHVDEALVRMVNRIELAAVKSGCWTTRAPPCLPRSTIRSGRMRCGEACCRSPRVACVGSLDLPGTCWRLA</sequence>
<dbReference type="InterPro" id="IPR010982">
    <property type="entry name" value="Lambda_DNA-bd_dom_sf"/>
</dbReference>
<organism evidence="3 4">
    <name type="scientific">Dactylosporangium vinaceum</name>
    <dbReference type="NCBI Taxonomy" id="53362"/>
    <lineage>
        <taxon>Bacteria</taxon>
        <taxon>Bacillati</taxon>
        <taxon>Actinomycetota</taxon>
        <taxon>Actinomycetes</taxon>
        <taxon>Micromonosporales</taxon>
        <taxon>Micromonosporaceae</taxon>
        <taxon>Dactylosporangium</taxon>
    </lineage>
</organism>
<dbReference type="SMART" id="SM00530">
    <property type="entry name" value="HTH_XRE"/>
    <property type="match status" value="1"/>
</dbReference>
<proteinExistence type="predicted"/>
<dbReference type="Pfam" id="PF13560">
    <property type="entry name" value="HTH_31"/>
    <property type="match status" value="1"/>
</dbReference>
<feature type="compositionally biased region" description="Polar residues" evidence="1">
    <location>
        <begin position="85"/>
        <end position="101"/>
    </location>
</feature>
<protein>
    <submittedName>
        <fullName evidence="3">Helix-turn-helix domain-containing protein</fullName>
    </submittedName>
</protein>